<dbReference type="InterPro" id="IPR006131">
    <property type="entry name" value="Asp_carbamoyltransf_Asp/Orn-bd"/>
</dbReference>
<dbReference type="PANTHER" id="PTHR45753:SF3">
    <property type="entry name" value="ORNITHINE TRANSCARBAMYLASE, MITOCHONDRIAL"/>
    <property type="match status" value="1"/>
</dbReference>
<organism evidence="6 7">
    <name type="scientific">Arctia plantaginis</name>
    <name type="common">Wood tiger moth</name>
    <name type="synonym">Phalaena plantaginis</name>
    <dbReference type="NCBI Taxonomy" id="874455"/>
    <lineage>
        <taxon>Eukaryota</taxon>
        <taxon>Metazoa</taxon>
        <taxon>Ecdysozoa</taxon>
        <taxon>Arthropoda</taxon>
        <taxon>Hexapoda</taxon>
        <taxon>Insecta</taxon>
        <taxon>Pterygota</taxon>
        <taxon>Neoptera</taxon>
        <taxon>Endopterygota</taxon>
        <taxon>Lepidoptera</taxon>
        <taxon>Glossata</taxon>
        <taxon>Ditrysia</taxon>
        <taxon>Noctuoidea</taxon>
        <taxon>Erebidae</taxon>
        <taxon>Arctiinae</taxon>
        <taxon>Arctia</taxon>
    </lineage>
</organism>
<dbReference type="EMBL" id="CADEBD010000279">
    <property type="protein sequence ID" value="CAB3227748.1"/>
    <property type="molecule type" value="Genomic_DNA"/>
</dbReference>
<dbReference type="EMBL" id="CADEBC010000598">
    <property type="protein sequence ID" value="CAB3258459.1"/>
    <property type="molecule type" value="Genomic_DNA"/>
</dbReference>
<dbReference type="Gene3D" id="3.40.50.1370">
    <property type="entry name" value="Aspartate/ornithine carbamoyltransferase"/>
    <property type="match status" value="2"/>
</dbReference>
<dbReference type="GO" id="GO:0042450">
    <property type="term" value="P:L-arginine biosynthetic process via ornithine"/>
    <property type="evidence" value="ECO:0007669"/>
    <property type="project" value="TreeGrafter"/>
</dbReference>
<keyword evidence="7" id="KW-1185">Reference proteome</keyword>
<dbReference type="EC" id="2.1.3.3" evidence="2"/>
<comment type="caution">
    <text evidence="6">The sequence shown here is derived from an EMBL/GenBank/DDBJ whole genome shotgun (WGS) entry which is preliminary data.</text>
</comment>
<evidence type="ECO:0000256" key="3">
    <source>
        <dbReference type="ARBA" id="ARBA00022679"/>
    </source>
</evidence>
<dbReference type="GO" id="GO:0016597">
    <property type="term" value="F:amino acid binding"/>
    <property type="evidence" value="ECO:0007669"/>
    <property type="project" value="InterPro"/>
</dbReference>
<dbReference type="Proteomes" id="UP000494106">
    <property type="component" value="Unassembled WGS sequence"/>
</dbReference>
<proteinExistence type="inferred from homology"/>
<evidence type="ECO:0000313" key="7">
    <source>
        <dbReference type="Proteomes" id="UP000494106"/>
    </source>
</evidence>
<sequence>MLRICRIGHGFSQYLTRNALPASLHHCVLNLNTDLTAELHQIRRSRHGDSKEHLKHLICFKDWDPERIKEVICSASNLKNLFGDTHGKKMDLLKCTKVMILEDHNEPILRMAVSKAVSMLGASDVHIVEALDWEHDFIGRVYSEMADTIFVSSLTYGCLKRFAEHSLVPVVCMRSRRHASIQSLATIMSIIEDHGKLENLNIAYVGAPHQVLNDYLILCPMLGANLNFKCCCNKCKVSPLLLDDSKHICEKSCTKMSQVIKTPEALKGANVIIAGPTTRQKEKIPEFVLSVDEIKKHTQNDWTFYHTFPRGEEVDDTLFFHENSRTFNAFRNTQFIAAALMVYILKSRLF</sequence>
<feature type="domain" description="Aspartate/ornithine carbamoyltransferase Asp/Orn-binding" evidence="4">
    <location>
        <begin position="199"/>
        <end position="343"/>
    </location>
</feature>
<gene>
    <name evidence="6" type="ORF">APLA_LOCUS16521</name>
    <name evidence="5" type="ORF">APLA_LOCUS3231</name>
</gene>
<accession>A0A8S1BF55</accession>
<evidence type="ECO:0000313" key="6">
    <source>
        <dbReference type="EMBL" id="CAB3258459.1"/>
    </source>
</evidence>
<evidence type="ECO:0000259" key="4">
    <source>
        <dbReference type="Pfam" id="PF00185"/>
    </source>
</evidence>
<keyword evidence="3" id="KW-0808">Transferase</keyword>
<dbReference type="GO" id="GO:0005739">
    <property type="term" value="C:mitochondrion"/>
    <property type="evidence" value="ECO:0007669"/>
    <property type="project" value="TreeGrafter"/>
</dbReference>
<dbReference type="GO" id="GO:0019240">
    <property type="term" value="P:citrulline biosynthetic process"/>
    <property type="evidence" value="ECO:0007669"/>
    <property type="project" value="TreeGrafter"/>
</dbReference>
<dbReference type="AlphaFoldDB" id="A0A8S1BF55"/>
<dbReference type="OrthoDB" id="10252326at2759"/>
<dbReference type="PANTHER" id="PTHR45753">
    <property type="entry name" value="ORNITHINE CARBAMOYLTRANSFERASE, MITOCHONDRIAL"/>
    <property type="match status" value="1"/>
</dbReference>
<dbReference type="Pfam" id="PF00185">
    <property type="entry name" value="OTCace"/>
    <property type="match status" value="1"/>
</dbReference>
<reference evidence="7 8" key="1">
    <citation type="submission" date="2020-04" db="EMBL/GenBank/DDBJ databases">
        <authorList>
            <person name="Wallbank WR R."/>
            <person name="Pardo Diaz C."/>
            <person name="Kozak K."/>
            <person name="Martin S."/>
            <person name="Jiggins C."/>
            <person name="Moest M."/>
            <person name="Warren A I."/>
            <person name="Byers J.R.P. K."/>
            <person name="Montejo-Kovacevich G."/>
            <person name="Yen C E."/>
        </authorList>
    </citation>
    <scope>NUCLEOTIDE SEQUENCE [LARGE SCALE GENOMIC DNA]</scope>
</reference>
<evidence type="ECO:0000313" key="8">
    <source>
        <dbReference type="Proteomes" id="UP000494256"/>
    </source>
</evidence>
<dbReference type="InterPro" id="IPR036901">
    <property type="entry name" value="Asp/Orn_carbamoylTrfase_sf"/>
</dbReference>
<comment type="similarity">
    <text evidence="1">Belongs to the aspartate/ornithine carbamoyltransferase superfamily. OTCase family.</text>
</comment>
<evidence type="ECO:0000256" key="1">
    <source>
        <dbReference type="ARBA" id="ARBA00007805"/>
    </source>
</evidence>
<protein>
    <recommendedName>
        <fullName evidence="2">ornithine carbamoyltransferase</fullName>
        <ecNumber evidence="2">2.1.3.3</ecNumber>
    </recommendedName>
</protein>
<evidence type="ECO:0000256" key="2">
    <source>
        <dbReference type="ARBA" id="ARBA00013007"/>
    </source>
</evidence>
<evidence type="ECO:0000313" key="5">
    <source>
        <dbReference type="EMBL" id="CAB3227748.1"/>
    </source>
</evidence>
<name>A0A8S1BF55_ARCPL</name>
<dbReference type="SUPFAM" id="SSF53671">
    <property type="entry name" value="Aspartate/ornithine carbamoyltransferase"/>
    <property type="match status" value="1"/>
</dbReference>
<dbReference type="GO" id="GO:0004585">
    <property type="term" value="F:ornithine carbamoyltransferase activity"/>
    <property type="evidence" value="ECO:0007669"/>
    <property type="project" value="UniProtKB-EC"/>
</dbReference>
<dbReference type="Proteomes" id="UP000494256">
    <property type="component" value="Unassembled WGS sequence"/>
</dbReference>